<dbReference type="InterPro" id="IPR009003">
    <property type="entry name" value="Peptidase_S1_PA"/>
</dbReference>
<dbReference type="InterPro" id="IPR001254">
    <property type="entry name" value="Trypsin_dom"/>
</dbReference>
<dbReference type="PROSITE" id="PS50240">
    <property type="entry name" value="TRYPSIN_DOM"/>
    <property type="match status" value="1"/>
</dbReference>
<evidence type="ECO:0000256" key="4">
    <source>
        <dbReference type="ARBA" id="ARBA00023157"/>
    </source>
</evidence>
<evidence type="ECO:0000256" key="5">
    <source>
        <dbReference type="ARBA" id="ARBA00023180"/>
    </source>
</evidence>
<dbReference type="AlphaFoldDB" id="A0AAV2Q7N2"/>
<accession>A0AAV2Q7N2</accession>
<evidence type="ECO:0000256" key="2">
    <source>
        <dbReference type="ARBA" id="ARBA00022525"/>
    </source>
</evidence>
<evidence type="ECO:0000259" key="7">
    <source>
        <dbReference type="PROSITE" id="PS50240"/>
    </source>
</evidence>
<dbReference type="GO" id="GO:0005576">
    <property type="term" value="C:extracellular region"/>
    <property type="evidence" value="ECO:0007669"/>
    <property type="project" value="UniProtKB-SubCell"/>
</dbReference>
<dbReference type="Gene3D" id="2.40.10.10">
    <property type="entry name" value="Trypsin-like serine proteases"/>
    <property type="match status" value="1"/>
</dbReference>
<evidence type="ECO:0000256" key="1">
    <source>
        <dbReference type="ARBA" id="ARBA00004613"/>
    </source>
</evidence>
<comment type="similarity">
    <text evidence="6">Belongs to the peptidase S1 family. CLIP subfamily.</text>
</comment>
<dbReference type="EMBL" id="CAXKWB010004384">
    <property type="protein sequence ID" value="CAL4073633.1"/>
    <property type="molecule type" value="Genomic_DNA"/>
</dbReference>
<dbReference type="InterPro" id="IPR051487">
    <property type="entry name" value="Ser/Thr_Proteases_Immune/Dev"/>
</dbReference>
<keyword evidence="4" id="KW-1015">Disulfide bond</keyword>
<dbReference type="SUPFAM" id="SSF50494">
    <property type="entry name" value="Trypsin-like serine proteases"/>
    <property type="match status" value="1"/>
</dbReference>
<evidence type="ECO:0000313" key="9">
    <source>
        <dbReference type="Proteomes" id="UP001497623"/>
    </source>
</evidence>
<comment type="subcellular location">
    <subcellularLocation>
        <location evidence="1">Secreted</location>
    </subcellularLocation>
</comment>
<comment type="caution">
    <text evidence="8">The sequence shown here is derived from an EMBL/GenBank/DDBJ whole genome shotgun (WGS) entry which is preliminary data.</text>
</comment>
<keyword evidence="3" id="KW-0732">Signal</keyword>
<protein>
    <recommendedName>
        <fullName evidence="7">Peptidase S1 domain-containing protein</fullName>
    </recommendedName>
</protein>
<feature type="domain" description="Peptidase S1" evidence="7">
    <location>
        <begin position="1"/>
        <end position="93"/>
    </location>
</feature>
<keyword evidence="9" id="KW-1185">Reference proteome</keyword>
<dbReference type="InterPro" id="IPR043504">
    <property type="entry name" value="Peptidase_S1_PA_chymotrypsin"/>
</dbReference>
<keyword evidence="2" id="KW-0964">Secreted</keyword>
<evidence type="ECO:0000256" key="6">
    <source>
        <dbReference type="ARBA" id="ARBA00024195"/>
    </source>
</evidence>
<gene>
    <name evidence="8" type="ORF">MNOR_LOCUS9182</name>
</gene>
<dbReference type="FunFam" id="2.40.10.10:FF:000054">
    <property type="entry name" value="Complement C1r subcomponent"/>
    <property type="match status" value="1"/>
</dbReference>
<keyword evidence="5" id="KW-0325">Glycoprotein</keyword>
<name>A0AAV2Q7N2_MEGNR</name>
<proteinExistence type="inferred from homology"/>
<dbReference type="GO" id="GO:0006508">
    <property type="term" value="P:proteolysis"/>
    <property type="evidence" value="ECO:0007669"/>
    <property type="project" value="InterPro"/>
</dbReference>
<evidence type="ECO:0000313" key="8">
    <source>
        <dbReference type="EMBL" id="CAL4073633.1"/>
    </source>
</evidence>
<sequence length="105" mass="11179">MVEYSKCQKALRDKTDLSQTFVLNQSSVCAGDQGQDACTGDGGSPLVCPDPMSPGQYVQVGAAAWGIGCGMQGVPGVYSSVAHHGEWIQRVLNDKFPDFDLRLGQ</sequence>
<dbReference type="Pfam" id="PF00089">
    <property type="entry name" value="Trypsin"/>
    <property type="match status" value="1"/>
</dbReference>
<reference evidence="8 9" key="1">
    <citation type="submission" date="2024-05" db="EMBL/GenBank/DDBJ databases">
        <authorList>
            <person name="Wallberg A."/>
        </authorList>
    </citation>
    <scope>NUCLEOTIDE SEQUENCE [LARGE SCALE GENOMIC DNA]</scope>
</reference>
<organism evidence="8 9">
    <name type="scientific">Meganyctiphanes norvegica</name>
    <name type="common">Northern krill</name>
    <name type="synonym">Thysanopoda norvegica</name>
    <dbReference type="NCBI Taxonomy" id="48144"/>
    <lineage>
        <taxon>Eukaryota</taxon>
        <taxon>Metazoa</taxon>
        <taxon>Ecdysozoa</taxon>
        <taxon>Arthropoda</taxon>
        <taxon>Crustacea</taxon>
        <taxon>Multicrustacea</taxon>
        <taxon>Malacostraca</taxon>
        <taxon>Eumalacostraca</taxon>
        <taxon>Eucarida</taxon>
        <taxon>Euphausiacea</taxon>
        <taxon>Euphausiidae</taxon>
        <taxon>Meganyctiphanes</taxon>
    </lineage>
</organism>
<evidence type="ECO:0000256" key="3">
    <source>
        <dbReference type="ARBA" id="ARBA00022729"/>
    </source>
</evidence>
<dbReference type="GO" id="GO:0004252">
    <property type="term" value="F:serine-type endopeptidase activity"/>
    <property type="evidence" value="ECO:0007669"/>
    <property type="project" value="InterPro"/>
</dbReference>
<dbReference type="PANTHER" id="PTHR24256">
    <property type="entry name" value="TRYPTASE-RELATED"/>
    <property type="match status" value="1"/>
</dbReference>
<dbReference type="Proteomes" id="UP001497623">
    <property type="component" value="Unassembled WGS sequence"/>
</dbReference>